<name>A0A371H1U6_MUCPR</name>
<dbReference type="SUPFAM" id="SSF52047">
    <property type="entry name" value="RNI-like"/>
    <property type="match status" value="1"/>
</dbReference>
<evidence type="ECO:0000313" key="2">
    <source>
        <dbReference type="EMBL" id="RDX96656.1"/>
    </source>
</evidence>
<dbReference type="PROSITE" id="PS50181">
    <property type="entry name" value="FBOX"/>
    <property type="match status" value="1"/>
</dbReference>
<dbReference type="InterPro" id="IPR001611">
    <property type="entry name" value="Leu-rich_rpt"/>
</dbReference>
<dbReference type="InterPro" id="IPR032675">
    <property type="entry name" value="LRR_dom_sf"/>
</dbReference>
<gene>
    <name evidence="2" type="primary">SKIP19</name>
    <name evidence="2" type="ORF">CR513_20656</name>
</gene>
<evidence type="ECO:0000313" key="3">
    <source>
        <dbReference type="Proteomes" id="UP000257109"/>
    </source>
</evidence>
<dbReference type="Pfam" id="PF13516">
    <property type="entry name" value="LRR_6"/>
    <property type="match status" value="1"/>
</dbReference>
<comment type="caution">
    <text evidence="2">The sequence shown here is derived from an EMBL/GenBank/DDBJ whole genome shotgun (WGS) entry which is preliminary data.</text>
</comment>
<dbReference type="InterPro" id="IPR001810">
    <property type="entry name" value="F-box_dom"/>
</dbReference>
<dbReference type="CDD" id="cd22164">
    <property type="entry name" value="F-box_AtSKIP19-like"/>
    <property type="match status" value="1"/>
</dbReference>
<organism evidence="2 3">
    <name type="scientific">Mucuna pruriens</name>
    <name type="common">Velvet bean</name>
    <name type="synonym">Dolichos pruriens</name>
    <dbReference type="NCBI Taxonomy" id="157652"/>
    <lineage>
        <taxon>Eukaryota</taxon>
        <taxon>Viridiplantae</taxon>
        <taxon>Streptophyta</taxon>
        <taxon>Embryophyta</taxon>
        <taxon>Tracheophyta</taxon>
        <taxon>Spermatophyta</taxon>
        <taxon>Magnoliopsida</taxon>
        <taxon>eudicotyledons</taxon>
        <taxon>Gunneridae</taxon>
        <taxon>Pentapetalae</taxon>
        <taxon>rosids</taxon>
        <taxon>fabids</taxon>
        <taxon>Fabales</taxon>
        <taxon>Fabaceae</taxon>
        <taxon>Papilionoideae</taxon>
        <taxon>50 kb inversion clade</taxon>
        <taxon>NPAAA clade</taxon>
        <taxon>indigoferoid/millettioid clade</taxon>
        <taxon>Phaseoleae</taxon>
        <taxon>Mucuna</taxon>
    </lineage>
</organism>
<evidence type="ECO:0000259" key="1">
    <source>
        <dbReference type="PROSITE" id="PS50181"/>
    </source>
</evidence>
<dbReference type="AlphaFoldDB" id="A0A371H1U6"/>
<proteinExistence type="predicted"/>
<feature type="domain" description="F-box" evidence="1">
    <location>
        <begin position="13"/>
        <end position="60"/>
    </location>
</feature>
<sequence>MESSSKVVADCGERNWLDLPRDVVCTIFLKLGATEILTRAERVCSVWRSISKDPLLWRTIDMRYSGNTDFQLGIMCRRAIDYSSGHLLHINIENFGTDDLLHYITDSLFANVMPDLLVASLCNTSPPALSCHFPVQVIYNSYVWHISDEGLCEVAKKLPQLEELDISISNLTKDPLEAIGRCCPHLKSLKFNMEGYRRPHIECDEEAFAIAETMPELRHLQLFGNKLTNDGLLAILDGCPHLESLDLRQCFNVNLGGSLGTRCAEQIKDLRLPNDPTDDYPFEAEIDYGSLDEDYPAEIDYPSGISDIDFLSDDDYDFYDFYEFAYGSDLSDYDHDHYYDF</sequence>
<dbReference type="Gene3D" id="3.80.10.10">
    <property type="entry name" value="Ribonuclease Inhibitor"/>
    <property type="match status" value="1"/>
</dbReference>
<dbReference type="PANTHER" id="PTHR38926:SF65">
    <property type="entry name" value="F-BOX_LRR PROTEIN"/>
    <property type="match status" value="1"/>
</dbReference>
<dbReference type="PANTHER" id="PTHR38926">
    <property type="entry name" value="F-BOX DOMAIN CONTAINING PROTEIN, EXPRESSED"/>
    <property type="match status" value="1"/>
</dbReference>
<reference evidence="2" key="1">
    <citation type="submission" date="2018-05" db="EMBL/GenBank/DDBJ databases">
        <title>Draft genome of Mucuna pruriens seed.</title>
        <authorList>
            <person name="Nnadi N.E."/>
            <person name="Vos R."/>
            <person name="Hasami M.H."/>
            <person name="Devisetty U.K."/>
            <person name="Aguiy J.C."/>
        </authorList>
    </citation>
    <scope>NUCLEOTIDE SEQUENCE [LARGE SCALE GENOMIC DNA]</scope>
    <source>
        <strain evidence="2">JCA_2017</strain>
    </source>
</reference>
<feature type="non-terminal residue" evidence="2">
    <location>
        <position position="1"/>
    </location>
</feature>
<dbReference type="OrthoDB" id="2095648at2759"/>
<dbReference type="Gene3D" id="1.20.1280.50">
    <property type="match status" value="1"/>
</dbReference>
<protein>
    <submittedName>
        <fullName evidence="2">F-box protein SKIP19</fullName>
    </submittedName>
</protein>
<dbReference type="EMBL" id="QJKJ01003837">
    <property type="protein sequence ID" value="RDX96656.1"/>
    <property type="molecule type" value="Genomic_DNA"/>
</dbReference>
<keyword evidence="3" id="KW-1185">Reference proteome</keyword>
<dbReference type="Proteomes" id="UP000257109">
    <property type="component" value="Unassembled WGS sequence"/>
</dbReference>
<dbReference type="Pfam" id="PF12937">
    <property type="entry name" value="F-box-like"/>
    <property type="match status" value="1"/>
</dbReference>
<accession>A0A371H1U6</accession>